<accession>A0AAE1A4W5</accession>
<dbReference type="AlphaFoldDB" id="A0AAE1A4W5"/>
<proteinExistence type="predicted"/>
<evidence type="ECO:0000313" key="2">
    <source>
        <dbReference type="Proteomes" id="UP001283361"/>
    </source>
</evidence>
<name>A0AAE1A4W5_9GAST</name>
<keyword evidence="2" id="KW-1185">Reference proteome</keyword>
<dbReference type="EMBL" id="JAWDGP010002692">
    <property type="protein sequence ID" value="KAK3780711.1"/>
    <property type="molecule type" value="Genomic_DNA"/>
</dbReference>
<dbReference type="Proteomes" id="UP001283361">
    <property type="component" value="Unassembled WGS sequence"/>
</dbReference>
<protein>
    <submittedName>
        <fullName evidence="1">Uncharacterized protein</fullName>
    </submittedName>
</protein>
<gene>
    <name evidence="1" type="ORF">RRG08_050677</name>
</gene>
<reference evidence="1" key="1">
    <citation type="journal article" date="2023" name="G3 (Bethesda)">
        <title>A reference genome for the long-term kleptoplast-retaining sea slug Elysia crispata morphotype clarki.</title>
        <authorList>
            <person name="Eastman K.E."/>
            <person name="Pendleton A.L."/>
            <person name="Shaikh M.A."/>
            <person name="Suttiyut T."/>
            <person name="Ogas R."/>
            <person name="Tomko P."/>
            <person name="Gavelis G."/>
            <person name="Widhalm J.R."/>
            <person name="Wisecaver J.H."/>
        </authorList>
    </citation>
    <scope>NUCLEOTIDE SEQUENCE</scope>
    <source>
        <strain evidence="1">ECLA1</strain>
    </source>
</reference>
<evidence type="ECO:0000313" key="1">
    <source>
        <dbReference type="EMBL" id="KAK3780711.1"/>
    </source>
</evidence>
<comment type="caution">
    <text evidence="1">The sequence shown here is derived from an EMBL/GenBank/DDBJ whole genome shotgun (WGS) entry which is preliminary data.</text>
</comment>
<organism evidence="1 2">
    <name type="scientific">Elysia crispata</name>
    <name type="common">lettuce slug</name>
    <dbReference type="NCBI Taxonomy" id="231223"/>
    <lineage>
        <taxon>Eukaryota</taxon>
        <taxon>Metazoa</taxon>
        <taxon>Spiralia</taxon>
        <taxon>Lophotrochozoa</taxon>
        <taxon>Mollusca</taxon>
        <taxon>Gastropoda</taxon>
        <taxon>Heterobranchia</taxon>
        <taxon>Euthyneura</taxon>
        <taxon>Panpulmonata</taxon>
        <taxon>Sacoglossa</taxon>
        <taxon>Placobranchoidea</taxon>
        <taxon>Plakobranchidae</taxon>
        <taxon>Elysia</taxon>
    </lineage>
</organism>
<sequence>MKNIESWTPQSRDNFQASLDTPDWSAFVNSAQNVGRSNPTVSRAPESYKGRHYKRQMVSVAGLSCVQPYFHLQGGVPQLRCSFPRIVLDSSTFQSAFQARLQEIVLTFHSTPIGLRLRLRSLRGFVDTKYNHYARTGAMTGVKALEYSVRSRHSP</sequence>